<dbReference type="EMBL" id="JALLPB020000138">
    <property type="protein sequence ID" value="KAL3816659.1"/>
    <property type="molecule type" value="Genomic_DNA"/>
</dbReference>
<feature type="region of interest" description="Disordered" evidence="1">
    <location>
        <begin position="101"/>
        <end position="227"/>
    </location>
</feature>
<feature type="compositionally biased region" description="Low complexity" evidence="1">
    <location>
        <begin position="339"/>
        <end position="348"/>
    </location>
</feature>
<dbReference type="SMART" id="SM00441">
    <property type="entry name" value="FF"/>
    <property type="match status" value="3"/>
</dbReference>
<protein>
    <submittedName>
        <fullName evidence="4">Uncharacterized protein</fullName>
    </submittedName>
</protein>
<reference evidence="4 5" key="1">
    <citation type="submission" date="2024-10" db="EMBL/GenBank/DDBJ databases">
        <title>Updated reference genomes for cyclostephanoid diatoms.</title>
        <authorList>
            <person name="Roberts W.R."/>
            <person name="Alverson A.J."/>
        </authorList>
    </citation>
    <scope>NUCLEOTIDE SEQUENCE [LARGE SCALE GENOMIC DNA]</scope>
    <source>
        <strain evidence="4 5">AJA228-03</strain>
    </source>
</reference>
<dbReference type="Pfam" id="PF00397">
    <property type="entry name" value="WW"/>
    <property type="match status" value="1"/>
</dbReference>
<feature type="domain" description="FF" evidence="3">
    <location>
        <begin position="724"/>
        <end position="786"/>
    </location>
</feature>
<proteinExistence type="predicted"/>
<dbReference type="InterPro" id="IPR001202">
    <property type="entry name" value="WW_dom"/>
</dbReference>
<dbReference type="InterPro" id="IPR002713">
    <property type="entry name" value="FF_domain"/>
</dbReference>
<dbReference type="Gene3D" id="1.10.10.440">
    <property type="entry name" value="FF domain"/>
    <property type="match status" value="4"/>
</dbReference>
<organism evidence="4 5">
    <name type="scientific">Cyclostephanos tholiformis</name>
    <dbReference type="NCBI Taxonomy" id="382380"/>
    <lineage>
        <taxon>Eukaryota</taxon>
        <taxon>Sar</taxon>
        <taxon>Stramenopiles</taxon>
        <taxon>Ochrophyta</taxon>
        <taxon>Bacillariophyta</taxon>
        <taxon>Coscinodiscophyceae</taxon>
        <taxon>Thalassiosirophycidae</taxon>
        <taxon>Stephanodiscales</taxon>
        <taxon>Stephanodiscaceae</taxon>
        <taxon>Cyclostephanos</taxon>
    </lineage>
</organism>
<feature type="compositionally biased region" description="Gly residues" evidence="1">
    <location>
        <begin position="75"/>
        <end position="88"/>
    </location>
</feature>
<feature type="compositionally biased region" description="Pro residues" evidence="1">
    <location>
        <begin position="323"/>
        <end position="338"/>
    </location>
</feature>
<dbReference type="AlphaFoldDB" id="A0ABD3RWP7"/>
<evidence type="ECO:0000256" key="1">
    <source>
        <dbReference type="SAM" id="MobiDB-lite"/>
    </source>
</evidence>
<dbReference type="SUPFAM" id="SSF51045">
    <property type="entry name" value="WW domain"/>
    <property type="match status" value="1"/>
</dbReference>
<evidence type="ECO:0000259" key="2">
    <source>
        <dbReference type="PROSITE" id="PS50020"/>
    </source>
</evidence>
<keyword evidence="5" id="KW-1185">Reference proteome</keyword>
<feature type="compositionally biased region" description="Pro residues" evidence="1">
    <location>
        <begin position="171"/>
        <end position="183"/>
    </location>
</feature>
<dbReference type="SMART" id="SM00456">
    <property type="entry name" value="WW"/>
    <property type="match status" value="2"/>
</dbReference>
<feature type="compositionally biased region" description="Pro residues" evidence="1">
    <location>
        <begin position="206"/>
        <end position="221"/>
    </location>
</feature>
<feature type="region of interest" description="Disordered" evidence="1">
    <location>
        <begin position="407"/>
        <end position="493"/>
    </location>
</feature>
<feature type="non-terminal residue" evidence="4">
    <location>
        <position position="1"/>
    </location>
</feature>
<dbReference type="Proteomes" id="UP001530377">
    <property type="component" value="Unassembled WGS sequence"/>
</dbReference>
<feature type="compositionally biased region" description="Acidic residues" evidence="1">
    <location>
        <begin position="882"/>
        <end position="900"/>
    </location>
</feature>
<evidence type="ECO:0000259" key="3">
    <source>
        <dbReference type="PROSITE" id="PS51676"/>
    </source>
</evidence>
<dbReference type="InterPro" id="IPR036517">
    <property type="entry name" value="FF_domain_sf"/>
</dbReference>
<gene>
    <name evidence="4" type="ORF">ACHAXA_000837</name>
</gene>
<feature type="region of interest" description="Disordered" evidence="1">
    <location>
        <begin position="240"/>
        <end position="380"/>
    </location>
</feature>
<evidence type="ECO:0000313" key="5">
    <source>
        <dbReference type="Proteomes" id="UP001530377"/>
    </source>
</evidence>
<feature type="compositionally biased region" description="Gly residues" evidence="1">
    <location>
        <begin position="49"/>
        <end position="66"/>
    </location>
</feature>
<dbReference type="PROSITE" id="PS51676">
    <property type="entry name" value="FF"/>
    <property type="match status" value="2"/>
</dbReference>
<feature type="region of interest" description="Disordered" evidence="1">
    <location>
        <begin position="873"/>
        <end position="900"/>
    </location>
</feature>
<feature type="domain" description="WW" evidence="2">
    <location>
        <begin position="372"/>
        <end position="405"/>
    </location>
</feature>
<dbReference type="SUPFAM" id="SSF81698">
    <property type="entry name" value="FF domain"/>
    <property type="match status" value="4"/>
</dbReference>
<sequence length="900" mass="98881">GGGFGPGGAGRGGGGGGFGFGGGPIGGGGWGGPGPGHYGGPPMMGNGGGGGMMMGPPGGRGGGVGGPSPQMMDRFGGGGGPPPHGGGNFHPGMMMHRDGPPGGMGMGPPPHHQHMMMGRNDSRGPPPPPPRGVGMMMGGGGPPMMGMGGPPPPDGGGGGGRMMHHHHGQQQPPPPPPPPPPRQGHPMNMNASGPPVPPIIGGYTNQPPPFISTNMGPPPPQQQHHPHMRQMNIANPQLMQMAAPGPSQPHSNGIPPNLNMHGLPPFPPAVGRPLDMSRPTNQPHAYGQGFSSQQQQPQQINPLMTPQQHVQYQQHPHHMNMPQPAPGMPPQQYPPYQPSPNSMQQPQALPQNSGQLQNVHQIPPSSSTTQSKNADTAWTEHKSPTGVSYYYNAVTGVSTYDRPASFPVPTTSLERVSPAGDNSSPKSKSKWQTFTDEGTGKKYYSDGVQTTWTRPAELPPEEESVAPPSIKKQKLEVEDDDRRPKKKKSDRGGDAISLYANKAEAVAAFKGLLLAKDIAPSTKWADVVRVCSDDPRWDACSTMGERKQALAEYQTKRANELKDVKRQEKVRAREAYHRLLTDVLPSSKTFTPGTSRFIDVRDSLSKDDRFYAVEDETIREELFYEWVEELRKKQERSKHNKKREAKDGCLKYLKGKEEEGKLTFASTWSSFMSSLTDAEKSDSRFEISVNMSETDRQLYFSDFVIELQNVEDEKRRRIRDARHRAEKAQRDAFRDRLVELAKSGIITPETRWRGVEDKVSNDPTYEPVLAQGREVARELFEDFVYDWKEEYRRDKLILSRVWEMSKKDFAFDDENVEEFTKMMLEWSGRSPDLYGEIRRMSNRENPLSSVHLFFNERRAELVSTRNVHGKKCGIGGLRNSDESSEDEGEIMEDGEVAENG</sequence>
<feature type="compositionally biased region" description="Basic and acidic residues" evidence="1">
    <location>
        <begin position="473"/>
        <end position="483"/>
    </location>
</feature>
<evidence type="ECO:0000313" key="4">
    <source>
        <dbReference type="EMBL" id="KAL3816659.1"/>
    </source>
</evidence>
<dbReference type="PROSITE" id="PS50020">
    <property type="entry name" value="WW_DOMAIN_2"/>
    <property type="match status" value="1"/>
</dbReference>
<feature type="compositionally biased region" description="Polar residues" evidence="1">
    <location>
        <begin position="349"/>
        <end position="376"/>
    </location>
</feature>
<dbReference type="Pfam" id="PF01846">
    <property type="entry name" value="FF"/>
    <property type="match status" value="2"/>
</dbReference>
<feature type="compositionally biased region" description="Gly residues" evidence="1">
    <location>
        <begin position="135"/>
        <end position="148"/>
    </location>
</feature>
<feature type="compositionally biased region" description="Polar residues" evidence="1">
    <location>
        <begin position="408"/>
        <end position="436"/>
    </location>
</feature>
<dbReference type="GO" id="GO:0005634">
    <property type="term" value="C:nucleus"/>
    <property type="evidence" value="ECO:0007669"/>
    <property type="project" value="UniProtKB-ARBA"/>
</dbReference>
<dbReference type="InterPro" id="IPR039726">
    <property type="entry name" value="Prp40-like"/>
</dbReference>
<feature type="compositionally biased region" description="Low complexity" evidence="1">
    <location>
        <begin position="306"/>
        <end position="322"/>
    </location>
</feature>
<dbReference type="PANTHER" id="PTHR11864:SF0">
    <property type="entry name" value="PRP40 PRE-MRNA PROCESSING FACTOR 40 HOMOLOG A (YEAST)"/>
    <property type="match status" value="1"/>
</dbReference>
<feature type="domain" description="FF" evidence="3">
    <location>
        <begin position="569"/>
        <end position="629"/>
    </location>
</feature>
<comment type="caution">
    <text evidence="4">The sequence shown here is derived from an EMBL/GenBank/DDBJ whole genome shotgun (WGS) entry which is preliminary data.</text>
</comment>
<dbReference type="InterPro" id="IPR036020">
    <property type="entry name" value="WW_dom_sf"/>
</dbReference>
<name>A0ABD3RWP7_9STRA</name>
<feature type="region of interest" description="Disordered" evidence="1">
    <location>
        <begin position="49"/>
        <end position="88"/>
    </location>
</feature>
<dbReference type="Gene3D" id="2.20.70.10">
    <property type="match status" value="1"/>
</dbReference>
<dbReference type="PANTHER" id="PTHR11864">
    <property type="entry name" value="PRE-MRNA-PROCESSING PROTEIN PRP40"/>
    <property type="match status" value="1"/>
</dbReference>
<accession>A0ABD3RWP7</accession>
<dbReference type="PROSITE" id="PS01159">
    <property type="entry name" value="WW_DOMAIN_1"/>
    <property type="match status" value="1"/>
</dbReference>
<feature type="compositionally biased region" description="Low complexity" evidence="1">
    <location>
        <begin position="287"/>
        <end position="299"/>
    </location>
</feature>
<dbReference type="CDD" id="cd00201">
    <property type="entry name" value="WW"/>
    <property type="match status" value="1"/>
</dbReference>